<keyword evidence="4 5" id="KW-0472">Membrane</keyword>
<organism evidence="6 7">
    <name type="scientific">Niallia taxi</name>
    <dbReference type="NCBI Taxonomy" id="2499688"/>
    <lineage>
        <taxon>Bacteria</taxon>
        <taxon>Bacillati</taxon>
        <taxon>Bacillota</taxon>
        <taxon>Bacilli</taxon>
        <taxon>Bacillales</taxon>
        <taxon>Bacillaceae</taxon>
        <taxon>Niallia</taxon>
    </lineage>
</organism>
<evidence type="ECO:0000313" key="6">
    <source>
        <dbReference type="EMBL" id="RVT67613.1"/>
    </source>
</evidence>
<dbReference type="EMBL" id="RZTZ01000001">
    <property type="protein sequence ID" value="RVT67613.1"/>
    <property type="molecule type" value="Genomic_DNA"/>
</dbReference>
<evidence type="ECO:0000256" key="3">
    <source>
        <dbReference type="ARBA" id="ARBA00022989"/>
    </source>
</evidence>
<dbReference type="Pfam" id="PF07457">
    <property type="entry name" value="DUF1516"/>
    <property type="match status" value="1"/>
</dbReference>
<keyword evidence="7" id="KW-1185">Reference proteome</keyword>
<evidence type="ECO:0000256" key="1">
    <source>
        <dbReference type="ARBA" id="ARBA00022475"/>
    </source>
</evidence>
<name>A0A3S2TWX7_9BACI</name>
<comment type="caution">
    <text evidence="6">The sequence shown here is derived from an EMBL/GenBank/DDBJ whole genome shotgun (WGS) entry which is preliminary data.</text>
</comment>
<feature type="transmembrane region" description="Helical" evidence="5">
    <location>
        <begin position="61"/>
        <end position="82"/>
    </location>
</feature>
<evidence type="ECO:0000256" key="2">
    <source>
        <dbReference type="ARBA" id="ARBA00022692"/>
    </source>
</evidence>
<accession>A0A3S2TWX7</accession>
<keyword evidence="2 5" id="KW-0812">Transmembrane</keyword>
<evidence type="ECO:0000256" key="4">
    <source>
        <dbReference type="ARBA" id="ARBA00023136"/>
    </source>
</evidence>
<protein>
    <submittedName>
        <fullName evidence="6">DUF1516 family protein</fullName>
    </submittedName>
</protein>
<reference evidence="6 7" key="1">
    <citation type="submission" date="2019-01" db="EMBL/GenBank/DDBJ databases">
        <title>Bacillus sp. M5HDSG1-1, whole genome shotgun sequence.</title>
        <authorList>
            <person name="Tuo L."/>
        </authorList>
    </citation>
    <scope>NUCLEOTIDE SEQUENCE [LARGE SCALE GENOMIC DNA]</scope>
    <source>
        <strain evidence="6 7">M5HDSG1-1</strain>
    </source>
</reference>
<keyword evidence="1" id="KW-1003">Cell membrane</keyword>
<keyword evidence="3 5" id="KW-1133">Transmembrane helix</keyword>
<feature type="transmembrane region" description="Helical" evidence="5">
    <location>
        <begin position="35"/>
        <end position="55"/>
    </location>
</feature>
<gene>
    <name evidence="6" type="ORF">EM808_03800</name>
</gene>
<feature type="transmembrane region" description="Helical" evidence="5">
    <location>
        <begin position="6"/>
        <end position="23"/>
    </location>
</feature>
<dbReference type="AlphaFoldDB" id="A0A3S2TWX7"/>
<proteinExistence type="predicted"/>
<feature type="transmembrane region" description="Helical" evidence="5">
    <location>
        <begin position="94"/>
        <end position="112"/>
    </location>
</feature>
<sequence length="113" mass="13008">MFGQIHFISWMLTLVLFIAVLLLGKTGQVTSKKIIHMMTRLLYLFIIFSGVIMLLRVETFTAMYMLKALVGIWVISMIEMILVRIEKGRRVRILWGQLAIALVLVMYIGYAAL</sequence>
<dbReference type="InterPro" id="IPR010899">
    <property type="entry name" value="UPF0344"/>
</dbReference>
<dbReference type="Proteomes" id="UP000288024">
    <property type="component" value="Unassembled WGS sequence"/>
</dbReference>
<evidence type="ECO:0000256" key="5">
    <source>
        <dbReference type="SAM" id="Phobius"/>
    </source>
</evidence>
<dbReference type="RefSeq" id="WP_127736059.1">
    <property type="nucleotide sequence ID" value="NZ_RZTZ01000001.1"/>
</dbReference>
<evidence type="ECO:0000313" key="7">
    <source>
        <dbReference type="Proteomes" id="UP000288024"/>
    </source>
</evidence>